<dbReference type="Proteomes" id="UP001211711">
    <property type="component" value="Unassembled WGS sequence"/>
</dbReference>
<accession>A0ABT4ZW11</accession>
<dbReference type="PANTHER" id="PTHR43640:SF1">
    <property type="entry name" value="THIOREDOXIN-DEPENDENT PEROXIREDOXIN"/>
    <property type="match status" value="1"/>
</dbReference>
<dbReference type="InterPro" id="IPR036249">
    <property type="entry name" value="Thioredoxin-like_sf"/>
</dbReference>
<dbReference type="InterPro" id="IPR000866">
    <property type="entry name" value="AhpC/TSA"/>
</dbReference>
<dbReference type="PANTHER" id="PTHR43640">
    <property type="entry name" value="OS07G0260300 PROTEIN"/>
    <property type="match status" value="1"/>
</dbReference>
<dbReference type="PROSITE" id="PS51352">
    <property type="entry name" value="THIOREDOXIN_2"/>
    <property type="match status" value="1"/>
</dbReference>
<feature type="domain" description="Thioredoxin" evidence="1">
    <location>
        <begin position="9"/>
        <end position="168"/>
    </location>
</feature>
<dbReference type="InterPro" id="IPR013766">
    <property type="entry name" value="Thioredoxin_domain"/>
</dbReference>
<keyword evidence="3" id="KW-1185">Reference proteome</keyword>
<comment type="caution">
    <text evidence="2">The sequence shown here is derived from an EMBL/GenBank/DDBJ whole genome shotgun (WGS) entry which is preliminary data.</text>
</comment>
<evidence type="ECO:0000313" key="2">
    <source>
        <dbReference type="EMBL" id="MDB9442943.1"/>
    </source>
</evidence>
<dbReference type="SUPFAM" id="SSF52833">
    <property type="entry name" value="Thioredoxin-like"/>
    <property type="match status" value="1"/>
</dbReference>
<dbReference type="Gene3D" id="3.40.30.10">
    <property type="entry name" value="Glutaredoxin"/>
    <property type="match status" value="1"/>
</dbReference>
<sequence length="188" mass="21162">MNILETIDTPIGSYAPDFELPGIDGRVHHLSRYLESLRSVCVISMSNHCPYVEKYIDRLKKIQTEFSPSSFTLIGLNGNDVNPGEDINLGSNFEDMKVFAQRHELNFPYLWDTTQDVTRSFGAVSTPTAFLIDNEGIVRYKGQIDEHPQDPSATGEDFLRNAIASLFEGQEIQPAQTPQLGTPLVWRK</sequence>
<dbReference type="CDD" id="cd02969">
    <property type="entry name" value="PRX_like1"/>
    <property type="match status" value="1"/>
</dbReference>
<dbReference type="Pfam" id="PF00578">
    <property type="entry name" value="AhpC-TSA"/>
    <property type="match status" value="1"/>
</dbReference>
<proteinExistence type="predicted"/>
<organism evidence="2 3">
    <name type="scientific">Sphaerospermopsis kisseleviana CS-549</name>
    <dbReference type="NCBI Taxonomy" id="3021783"/>
    <lineage>
        <taxon>Bacteria</taxon>
        <taxon>Bacillati</taxon>
        <taxon>Cyanobacteriota</taxon>
        <taxon>Cyanophyceae</taxon>
        <taxon>Nostocales</taxon>
        <taxon>Aphanizomenonaceae</taxon>
        <taxon>Sphaerospermopsis</taxon>
        <taxon>Sphaerospermopsis kisseleviana</taxon>
    </lineage>
</organism>
<evidence type="ECO:0000313" key="3">
    <source>
        <dbReference type="Proteomes" id="UP001211711"/>
    </source>
</evidence>
<dbReference type="EMBL" id="JAQMTI010000203">
    <property type="protein sequence ID" value="MDB9442943.1"/>
    <property type="molecule type" value="Genomic_DNA"/>
</dbReference>
<reference evidence="2 3" key="1">
    <citation type="submission" date="2023-01" db="EMBL/GenBank/DDBJ databases">
        <title>Genomes from the Australian National Cyanobacteria Reference Collection.</title>
        <authorList>
            <person name="Willis A."/>
            <person name="Lee E.M.F."/>
        </authorList>
    </citation>
    <scope>NUCLEOTIDE SEQUENCE [LARGE SCALE GENOMIC DNA]</scope>
    <source>
        <strain evidence="2 3">CS-549</strain>
    </source>
</reference>
<dbReference type="RefSeq" id="WP_096568237.1">
    <property type="nucleotide sequence ID" value="NZ_JAQMTI010000203.1"/>
</dbReference>
<dbReference type="InterPro" id="IPR047262">
    <property type="entry name" value="PRX-like1"/>
</dbReference>
<protein>
    <submittedName>
        <fullName evidence="2">Thioredoxin family protein</fullName>
    </submittedName>
</protein>
<name>A0ABT4ZW11_9CYAN</name>
<evidence type="ECO:0000259" key="1">
    <source>
        <dbReference type="PROSITE" id="PS51352"/>
    </source>
</evidence>
<gene>
    <name evidence="2" type="ORF">PN497_16465</name>
</gene>